<organism evidence="2 3">
    <name type="scientific">Erwinia tasmaniensis (strain DSM 17950 / CFBP 7177 / CIP 109463 / NCPPB 4357 / Et1/99)</name>
    <dbReference type="NCBI Taxonomy" id="465817"/>
    <lineage>
        <taxon>Bacteria</taxon>
        <taxon>Pseudomonadati</taxon>
        <taxon>Pseudomonadota</taxon>
        <taxon>Gammaproteobacteria</taxon>
        <taxon>Enterobacterales</taxon>
        <taxon>Erwiniaceae</taxon>
        <taxon>Erwinia</taxon>
    </lineage>
</organism>
<keyword evidence="3" id="KW-1185">Reference proteome</keyword>
<dbReference type="Proteomes" id="UP000001726">
    <property type="component" value="Chromosome"/>
</dbReference>
<name>B2VJK7_ERWT9</name>
<gene>
    <name evidence="2" type="ordered locus">ETA_33680</name>
</gene>
<dbReference type="eggNOG" id="ENOG5031M6Z">
    <property type="taxonomic scope" value="Bacteria"/>
</dbReference>
<dbReference type="KEGG" id="eta:ETA_33680"/>
<protein>
    <submittedName>
        <fullName evidence="2">Uncharacterized protein</fullName>
    </submittedName>
</protein>
<evidence type="ECO:0000313" key="2">
    <source>
        <dbReference type="EMBL" id="CAO98414.1"/>
    </source>
</evidence>
<dbReference type="STRING" id="465817.ETA_33680"/>
<proteinExistence type="predicted"/>
<keyword evidence="1" id="KW-0812">Transmembrane</keyword>
<accession>B2VJK7</accession>
<evidence type="ECO:0000256" key="1">
    <source>
        <dbReference type="SAM" id="Phobius"/>
    </source>
</evidence>
<feature type="transmembrane region" description="Helical" evidence="1">
    <location>
        <begin position="56"/>
        <end position="77"/>
    </location>
</feature>
<dbReference type="AlphaFoldDB" id="B2VJK7"/>
<dbReference type="EMBL" id="CU468135">
    <property type="protein sequence ID" value="CAO98414.1"/>
    <property type="molecule type" value="Genomic_DNA"/>
</dbReference>
<keyword evidence="1" id="KW-0472">Membrane</keyword>
<keyword evidence="1" id="KW-1133">Transmembrane helix</keyword>
<dbReference type="HOGENOM" id="CLU_2553056_0_0_6"/>
<reference evidence="2 3" key="1">
    <citation type="journal article" date="2008" name="Environ. Microbiol.">
        <title>The genome of Erwinia tasmaniensis strain Et1/99, a non-pathogenic bacterium in the genus Erwinia.</title>
        <authorList>
            <person name="Kube M."/>
            <person name="Migdoll A.M."/>
            <person name="Mueller I."/>
            <person name="Kuhl H."/>
            <person name="Beck A."/>
            <person name="Reinhardt R."/>
            <person name="Geider K."/>
        </authorList>
    </citation>
    <scope>NUCLEOTIDE SEQUENCE [LARGE SCALE GENOMIC DNA]</scope>
    <source>
        <strain evidence="3">DSM 17950 / CFBP 7177 / CIP 109463 / NCPPB 4357 / Et1/99</strain>
    </source>
</reference>
<evidence type="ECO:0000313" key="3">
    <source>
        <dbReference type="Proteomes" id="UP000001726"/>
    </source>
</evidence>
<sequence>MKKKIFKIILFFVLLIVVSVLIFEIAFRLGNADIFISLLGNLSFLGFKESFDSLFIGLLVFSFLIAILIYCCAMKLIKKNNLK</sequence>